<name>A0A0E9RSQ5_ANGAN</name>
<dbReference type="EMBL" id="GBXM01076383">
    <property type="protein sequence ID" value="JAH32194.1"/>
    <property type="molecule type" value="Transcribed_RNA"/>
</dbReference>
<evidence type="ECO:0000313" key="1">
    <source>
        <dbReference type="EMBL" id="JAH32194.1"/>
    </source>
</evidence>
<organism evidence="1">
    <name type="scientific">Anguilla anguilla</name>
    <name type="common">European freshwater eel</name>
    <name type="synonym">Muraena anguilla</name>
    <dbReference type="NCBI Taxonomy" id="7936"/>
    <lineage>
        <taxon>Eukaryota</taxon>
        <taxon>Metazoa</taxon>
        <taxon>Chordata</taxon>
        <taxon>Craniata</taxon>
        <taxon>Vertebrata</taxon>
        <taxon>Euteleostomi</taxon>
        <taxon>Actinopterygii</taxon>
        <taxon>Neopterygii</taxon>
        <taxon>Teleostei</taxon>
        <taxon>Anguilliformes</taxon>
        <taxon>Anguillidae</taxon>
        <taxon>Anguilla</taxon>
    </lineage>
</organism>
<proteinExistence type="predicted"/>
<accession>A0A0E9RSQ5</accession>
<protein>
    <submittedName>
        <fullName evidence="1">Uncharacterized protein</fullName>
    </submittedName>
</protein>
<reference evidence="1" key="2">
    <citation type="journal article" date="2015" name="Fish Shellfish Immunol.">
        <title>Early steps in the European eel (Anguilla anguilla)-Vibrio vulnificus interaction in the gills: Role of the RtxA13 toxin.</title>
        <authorList>
            <person name="Callol A."/>
            <person name="Pajuelo D."/>
            <person name="Ebbesson L."/>
            <person name="Teles M."/>
            <person name="MacKenzie S."/>
            <person name="Amaro C."/>
        </authorList>
    </citation>
    <scope>NUCLEOTIDE SEQUENCE</scope>
</reference>
<sequence length="35" mass="4069">MYRLCWFNICIIVCQIPVSVTSNILRCINTCLSFT</sequence>
<reference evidence="1" key="1">
    <citation type="submission" date="2014-11" db="EMBL/GenBank/DDBJ databases">
        <authorList>
            <person name="Amaro Gonzalez C."/>
        </authorList>
    </citation>
    <scope>NUCLEOTIDE SEQUENCE</scope>
</reference>
<dbReference type="AlphaFoldDB" id="A0A0E9RSQ5"/>